<dbReference type="InterPro" id="IPR000698">
    <property type="entry name" value="Arrestin"/>
</dbReference>
<dbReference type="GO" id="GO:0002031">
    <property type="term" value="P:G protein-coupled receptor internalization"/>
    <property type="evidence" value="ECO:0007669"/>
    <property type="project" value="TreeGrafter"/>
</dbReference>
<dbReference type="AlphaFoldDB" id="A0A183A3B4"/>
<dbReference type="InterPro" id="IPR014753">
    <property type="entry name" value="Arrestin_N"/>
</dbReference>
<reference evidence="3 4" key="2">
    <citation type="submission" date="2018-11" db="EMBL/GenBank/DDBJ databases">
        <authorList>
            <consortium name="Pathogen Informatics"/>
        </authorList>
    </citation>
    <scope>NUCLEOTIDE SEQUENCE [LARGE SCALE GENOMIC DNA]</scope>
    <source>
        <strain evidence="3 4">Egypt</strain>
    </source>
</reference>
<feature type="domain" description="Arrestin-like N-terminal" evidence="2">
    <location>
        <begin position="17"/>
        <end position="122"/>
    </location>
</feature>
<evidence type="ECO:0000313" key="5">
    <source>
        <dbReference type="WBParaSite" id="ECPE_0000144901-mRNA-1"/>
    </source>
</evidence>
<comment type="similarity">
    <text evidence="1">Belongs to the arrestin family.</text>
</comment>
<proteinExistence type="inferred from homology"/>
<dbReference type="Gene3D" id="2.60.40.840">
    <property type="match status" value="1"/>
</dbReference>
<organism evidence="5">
    <name type="scientific">Echinostoma caproni</name>
    <dbReference type="NCBI Taxonomy" id="27848"/>
    <lineage>
        <taxon>Eukaryota</taxon>
        <taxon>Metazoa</taxon>
        <taxon>Spiralia</taxon>
        <taxon>Lophotrochozoa</taxon>
        <taxon>Platyhelminthes</taxon>
        <taxon>Trematoda</taxon>
        <taxon>Digenea</taxon>
        <taxon>Plagiorchiida</taxon>
        <taxon>Echinostomata</taxon>
        <taxon>Echinostomatoidea</taxon>
        <taxon>Echinostomatidae</taxon>
        <taxon>Echinostoma</taxon>
    </lineage>
</organism>
<dbReference type="GO" id="GO:0005737">
    <property type="term" value="C:cytoplasm"/>
    <property type="evidence" value="ECO:0007669"/>
    <property type="project" value="TreeGrafter"/>
</dbReference>
<dbReference type="PANTHER" id="PTHR11792">
    <property type="entry name" value="ARRESTIN"/>
    <property type="match status" value="1"/>
</dbReference>
<keyword evidence="4" id="KW-1185">Reference proteome</keyword>
<dbReference type="SUPFAM" id="SSF81296">
    <property type="entry name" value="E set domains"/>
    <property type="match status" value="1"/>
</dbReference>
<evidence type="ECO:0000313" key="4">
    <source>
        <dbReference type="Proteomes" id="UP000272942"/>
    </source>
</evidence>
<sequence>MPNTPRYSIESVTMNHDQEPVEGVVLVDPEYVKDRKVFIHLLGAFRYGRDEVDLLGLSYHKDIYLSTKQVYPTTSHPIVSHHESSDIVGNGLKNTEPPTLTRLQERLIRKLGANAYPFYFQVSLFNICE</sequence>
<reference evidence="5" key="1">
    <citation type="submission" date="2016-06" db="UniProtKB">
        <authorList>
            <consortium name="WormBaseParasite"/>
        </authorList>
    </citation>
    <scope>IDENTIFICATION</scope>
</reference>
<dbReference type="InterPro" id="IPR014756">
    <property type="entry name" value="Ig_E-set"/>
</dbReference>
<dbReference type="GO" id="GO:0001664">
    <property type="term" value="F:G protein-coupled receptor binding"/>
    <property type="evidence" value="ECO:0007669"/>
    <property type="project" value="TreeGrafter"/>
</dbReference>
<dbReference type="PRINTS" id="PR00309">
    <property type="entry name" value="ARRESTIN"/>
</dbReference>
<evidence type="ECO:0000259" key="2">
    <source>
        <dbReference type="Pfam" id="PF00339"/>
    </source>
</evidence>
<name>A0A183A3B4_9TREM</name>
<protein>
    <submittedName>
        <fullName evidence="5">Arrestin_N domain-containing protein</fullName>
    </submittedName>
</protein>
<dbReference type="Proteomes" id="UP000272942">
    <property type="component" value="Unassembled WGS sequence"/>
</dbReference>
<dbReference type="EMBL" id="UZAN01009321">
    <property type="protein sequence ID" value="VDP39235.1"/>
    <property type="molecule type" value="Genomic_DNA"/>
</dbReference>
<dbReference type="WBParaSite" id="ECPE_0000144901-mRNA-1">
    <property type="protein sequence ID" value="ECPE_0000144901-mRNA-1"/>
    <property type="gene ID" value="ECPE_0000144901"/>
</dbReference>
<evidence type="ECO:0000256" key="1">
    <source>
        <dbReference type="ARBA" id="ARBA00005298"/>
    </source>
</evidence>
<dbReference type="OrthoDB" id="298939at2759"/>
<dbReference type="InterPro" id="IPR011021">
    <property type="entry name" value="Arrestin-like_N"/>
</dbReference>
<dbReference type="PANTHER" id="PTHR11792:SF17">
    <property type="entry name" value="KURTZ ARRESTIN"/>
    <property type="match status" value="1"/>
</dbReference>
<dbReference type="Pfam" id="PF00339">
    <property type="entry name" value="Arrestin_N"/>
    <property type="match status" value="1"/>
</dbReference>
<gene>
    <name evidence="3" type="ORF">ECPE_LOCUS1449</name>
</gene>
<evidence type="ECO:0000313" key="3">
    <source>
        <dbReference type="EMBL" id="VDP39235.1"/>
    </source>
</evidence>
<dbReference type="GO" id="GO:0007165">
    <property type="term" value="P:signal transduction"/>
    <property type="evidence" value="ECO:0007669"/>
    <property type="project" value="InterPro"/>
</dbReference>
<accession>A0A183A3B4</accession>